<gene>
    <name evidence="1" type="ORF">GCM10009668_11330</name>
</gene>
<accession>A0ABP4E7B4</accession>
<protein>
    <recommendedName>
        <fullName evidence="3">Spermidine synthase</fullName>
    </recommendedName>
</protein>
<comment type="caution">
    <text evidence="1">The sequence shown here is derived from an EMBL/GenBank/DDBJ whole genome shotgun (WGS) entry which is preliminary data.</text>
</comment>
<proteinExistence type="predicted"/>
<keyword evidence="2" id="KW-1185">Reference proteome</keyword>
<name>A0ABP4E7B4_9ACTN</name>
<dbReference type="NCBIfam" id="NF037959">
    <property type="entry name" value="MFS_SpdSyn"/>
    <property type="match status" value="1"/>
</dbReference>
<dbReference type="Gene3D" id="3.40.50.150">
    <property type="entry name" value="Vaccinia Virus protein VP39"/>
    <property type="match status" value="1"/>
</dbReference>
<dbReference type="Proteomes" id="UP001501581">
    <property type="component" value="Unassembled WGS sequence"/>
</dbReference>
<evidence type="ECO:0008006" key="3">
    <source>
        <dbReference type="Google" id="ProtNLM"/>
    </source>
</evidence>
<dbReference type="SUPFAM" id="SSF53335">
    <property type="entry name" value="S-adenosyl-L-methionine-dependent methyltransferases"/>
    <property type="match status" value="1"/>
</dbReference>
<dbReference type="CDD" id="cd02440">
    <property type="entry name" value="AdoMet_MTases"/>
    <property type="match status" value="1"/>
</dbReference>
<sequence length="230" mass="24593">MSRDLYVLDLDGMQQSAVDPADPTYLAFDYMVRIGRLIDAMPPGRLRTLHIGGAAMSLPRFLAARRPGSAQIVLEPAAEVIDRVRAELPLPPRSGIKVRPVDGLRGIAQIRDSSQDLVILDAFEHGVVPSELTTPAFVEQVQRVLADGGVFVANLVDRAPFAGVRSFVASVRTLGEVMVGAEPATLKGRRPGNLLVAAGALPTEPWGVPSPMEYRVYAGRAVSDSFGGGR</sequence>
<dbReference type="RefSeq" id="WP_343992215.1">
    <property type="nucleotide sequence ID" value="NZ_BAAALG010000003.1"/>
</dbReference>
<reference evidence="2" key="1">
    <citation type="journal article" date="2019" name="Int. J. Syst. Evol. Microbiol.">
        <title>The Global Catalogue of Microorganisms (GCM) 10K type strain sequencing project: providing services to taxonomists for standard genome sequencing and annotation.</title>
        <authorList>
            <consortium name="The Broad Institute Genomics Platform"/>
            <consortium name="The Broad Institute Genome Sequencing Center for Infectious Disease"/>
            <person name="Wu L."/>
            <person name="Ma J."/>
        </authorList>
    </citation>
    <scope>NUCLEOTIDE SEQUENCE [LARGE SCALE GENOMIC DNA]</scope>
    <source>
        <strain evidence="2">JCM 13008</strain>
    </source>
</reference>
<dbReference type="InterPro" id="IPR029063">
    <property type="entry name" value="SAM-dependent_MTases_sf"/>
</dbReference>
<evidence type="ECO:0000313" key="2">
    <source>
        <dbReference type="Proteomes" id="UP001501581"/>
    </source>
</evidence>
<organism evidence="1 2">
    <name type="scientific">Nocardioides dubius</name>
    <dbReference type="NCBI Taxonomy" id="317019"/>
    <lineage>
        <taxon>Bacteria</taxon>
        <taxon>Bacillati</taxon>
        <taxon>Actinomycetota</taxon>
        <taxon>Actinomycetes</taxon>
        <taxon>Propionibacteriales</taxon>
        <taxon>Nocardioidaceae</taxon>
        <taxon>Nocardioides</taxon>
    </lineage>
</organism>
<evidence type="ECO:0000313" key="1">
    <source>
        <dbReference type="EMBL" id="GAA1096428.1"/>
    </source>
</evidence>
<dbReference type="EMBL" id="BAAALG010000003">
    <property type="protein sequence ID" value="GAA1096428.1"/>
    <property type="molecule type" value="Genomic_DNA"/>
</dbReference>